<keyword evidence="2" id="KW-1185">Reference proteome</keyword>
<dbReference type="EMBL" id="CM042025">
    <property type="protein sequence ID" value="KAI3808283.1"/>
    <property type="molecule type" value="Genomic_DNA"/>
</dbReference>
<accession>A0ACB9IJ36</accession>
<name>A0ACB9IJ36_9ASTR</name>
<reference evidence="1 2" key="2">
    <citation type="journal article" date="2022" name="Mol. Ecol. Resour.">
        <title>The genomes of chicory, endive, great burdock and yacon provide insights into Asteraceae paleo-polyploidization history and plant inulin production.</title>
        <authorList>
            <person name="Fan W."/>
            <person name="Wang S."/>
            <person name="Wang H."/>
            <person name="Wang A."/>
            <person name="Jiang F."/>
            <person name="Liu H."/>
            <person name="Zhao H."/>
            <person name="Xu D."/>
            <person name="Zhang Y."/>
        </authorList>
    </citation>
    <scope>NUCLEOTIDE SEQUENCE [LARGE SCALE GENOMIC DNA]</scope>
    <source>
        <strain evidence="2">cv. Yunnan</strain>
        <tissue evidence="1">Leaves</tissue>
    </source>
</reference>
<reference evidence="2" key="1">
    <citation type="journal article" date="2022" name="Mol. Ecol. Resour.">
        <title>The genomes of chicory, endive, great burdock and yacon provide insights into Asteraceae palaeo-polyploidization history and plant inulin production.</title>
        <authorList>
            <person name="Fan W."/>
            <person name="Wang S."/>
            <person name="Wang H."/>
            <person name="Wang A."/>
            <person name="Jiang F."/>
            <person name="Liu H."/>
            <person name="Zhao H."/>
            <person name="Xu D."/>
            <person name="Zhang Y."/>
        </authorList>
    </citation>
    <scope>NUCLEOTIDE SEQUENCE [LARGE SCALE GENOMIC DNA]</scope>
    <source>
        <strain evidence="2">cv. Yunnan</strain>
    </source>
</reference>
<organism evidence="1 2">
    <name type="scientific">Smallanthus sonchifolius</name>
    <dbReference type="NCBI Taxonomy" id="185202"/>
    <lineage>
        <taxon>Eukaryota</taxon>
        <taxon>Viridiplantae</taxon>
        <taxon>Streptophyta</taxon>
        <taxon>Embryophyta</taxon>
        <taxon>Tracheophyta</taxon>
        <taxon>Spermatophyta</taxon>
        <taxon>Magnoliopsida</taxon>
        <taxon>eudicotyledons</taxon>
        <taxon>Gunneridae</taxon>
        <taxon>Pentapetalae</taxon>
        <taxon>asterids</taxon>
        <taxon>campanulids</taxon>
        <taxon>Asterales</taxon>
        <taxon>Asteraceae</taxon>
        <taxon>Asteroideae</taxon>
        <taxon>Heliantheae alliance</taxon>
        <taxon>Millerieae</taxon>
        <taxon>Smallanthus</taxon>
    </lineage>
</organism>
<sequence>MIIVGIPFPNVFDIQVAEKKKYNDVYKSSKSLLSGSEWYCQQAFRALNQATGRCIRHRFDYGAIIFLDERFRQEKNLTYISKWIRKSIRQHDSFNHLLEGLKFFFRDVKVENNGSSMQPIDVEPIDVEEPRNRFIEMKNNKLTKPNLKAKRSVPDSVATPEITTKMKKSAVMTTEYDCSLTPTESKAQKVRPSNMSDNNTLITYVDLEGDLETQNRCSSPQPMILSPNDFELTVVKETPRNNDHEPLIVKETPIKETCHVTLESVSEDDMSNSTIFQTKFPEQQFITFVFFLLFYFCFWMHACIRDS</sequence>
<dbReference type="Proteomes" id="UP001056120">
    <property type="component" value="Linkage Group LG08"/>
</dbReference>
<proteinExistence type="predicted"/>
<protein>
    <submittedName>
        <fullName evidence="1">Uncharacterized protein</fullName>
    </submittedName>
</protein>
<gene>
    <name evidence="1" type="ORF">L1987_24232</name>
</gene>
<evidence type="ECO:0000313" key="2">
    <source>
        <dbReference type="Proteomes" id="UP001056120"/>
    </source>
</evidence>
<evidence type="ECO:0000313" key="1">
    <source>
        <dbReference type="EMBL" id="KAI3808283.1"/>
    </source>
</evidence>
<comment type="caution">
    <text evidence="1">The sequence shown here is derived from an EMBL/GenBank/DDBJ whole genome shotgun (WGS) entry which is preliminary data.</text>
</comment>